<feature type="coiled-coil region" evidence="3">
    <location>
        <begin position="49"/>
        <end position="90"/>
    </location>
</feature>
<dbReference type="PANTHER" id="PTHR37313:SF2">
    <property type="entry name" value="UPF0749 PROTEIN YLXX"/>
    <property type="match status" value="1"/>
</dbReference>
<evidence type="ECO:0000313" key="5">
    <source>
        <dbReference type="Proteomes" id="UP000595691"/>
    </source>
</evidence>
<dbReference type="Pfam" id="PF05949">
    <property type="entry name" value="DUF881"/>
    <property type="match status" value="1"/>
</dbReference>
<dbReference type="RefSeq" id="WP_202776856.1">
    <property type="nucleotide sequence ID" value="NZ_CP065425.1"/>
</dbReference>
<evidence type="ECO:0000256" key="2">
    <source>
        <dbReference type="PROSITE-ProRule" id="PRU00182"/>
    </source>
</evidence>
<keyword evidence="3" id="KW-0175">Coiled coil</keyword>
<dbReference type="Proteomes" id="UP000595691">
    <property type="component" value="Chromosome"/>
</dbReference>
<protein>
    <submittedName>
        <fullName evidence="4">DUF881 domain-containing protein</fullName>
    </submittedName>
</protein>
<sequence length="236" mass="26265">MASKKSKGKSVILALVCIVLGFMLAFSYKLANKEKSGSEKLTDPQFARETELRKQLIKLKKDNRTLQTDLEKKQNTVRTMEKDLSKEEKVFFNLAEDAEKYRMFLGKVKVRGKGINVTLEDGAYDPKKENVNSYIVHDHHVFKVINELYVAGAQAIAINGQRINHNSYIICNGPVITVDGVPFPEPFRISAIGDPSVLASALSITGGVKDQLVNDNIIFTIEKNDQIQIGPILGKS</sequence>
<dbReference type="PANTHER" id="PTHR37313">
    <property type="entry name" value="UPF0749 PROTEIN RV1825"/>
    <property type="match status" value="1"/>
</dbReference>
<keyword evidence="2" id="KW-0694">RNA-binding</keyword>
<dbReference type="Gene3D" id="3.30.70.1880">
    <property type="entry name" value="Protein of unknown function DUF881"/>
    <property type="match status" value="1"/>
</dbReference>
<gene>
    <name evidence="4" type="ORF">I5776_13170</name>
</gene>
<accession>A0ABX7DYG7</accession>
<reference evidence="4 5" key="1">
    <citation type="submission" date="2020-11" db="EMBL/GenBank/DDBJ databases">
        <title>Taxonomic evaluation of the Bacillus sporothermodurans group of bacteria based on whole genome sequences.</title>
        <authorList>
            <person name="Fiedler G."/>
            <person name="Herbstmann A.-D."/>
            <person name="Doll E."/>
            <person name="Wenning M."/>
            <person name="Brinks E."/>
            <person name="Kabisch J."/>
            <person name="Breitenwieser F."/>
            <person name="Lappann M."/>
            <person name="Boehnlein C."/>
            <person name="Franz C."/>
        </authorList>
    </citation>
    <scope>NUCLEOTIDE SEQUENCE [LARGE SCALE GENOMIC DNA]</scope>
    <source>
        <strain evidence="4 5">JCM 19841</strain>
    </source>
</reference>
<keyword evidence="5" id="KW-1185">Reference proteome</keyword>
<proteinExistence type="inferred from homology"/>
<name>A0ABX7DYG7_9BACI</name>
<comment type="similarity">
    <text evidence="1">Belongs to the UPF0749 family.</text>
</comment>
<evidence type="ECO:0000256" key="3">
    <source>
        <dbReference type="SAM" id="Coils"/>
    </source>
</evidence>
<organism evidence="4 5">
    <name type="scientific">Heyndrickxia vini</name>
    <dbReference type="NCBI Taxonomy" id="1476025"/>
    <lineage>
        <taxon>Bacteria</taxon>
        <taxon>Bacillati</taxon>
        <taxon>Bacillota</taxon>
        <taxon>Bacilli</taxon>
        <taxon>Bacillales</taxon>
        <taxon>Bacillaceae</taxon>
        <taxon>Heyndrickxia</taxon>
    </lineage>
</organism>
<dbReference type="PROSITE" id="PS50889">
    <property type="entry name" value="S4"/>
    <property type="match status" value="1"/>
</dbReference>
<dbReference type="InterPro" id="IPR010273">
    <property type="entry name" value="DUF881"/>
</dbReference>
<dbReference type="EMBL" id="CP065425">
    <property type="protein sequence ID" value="QQZ08029.1"/>
    <property type="molecule type" value="Genomic_DNA"/>
</dbReference>
<evidence type="ECO:0000256" key="1">
    <source>
        <dbReference type="ARBA" id="ARBA00009108"/>
    </source>
</evidence>
<evidence type="ECO:0000313" key="4">
    <source>
        <dbReference type="EMBL" id="QQZ08029.1"/>
    </source>
</evidence>